<organism evidence="10 11">
    <name type="scientific">Candidatus Pullilachnospira gallistercoris</name>
    <dbReference type="NCBI Taxonomy" id="2840911"/>
    <lineage>
        <taxon>Bacteria</taxon>
        <taxon>Bacillati</taxon>
        <taxon>Bacillota</taxon>
        <taxon>Clostridia</taxon>
        <taxon>Lachnospirales</taxon>
        <taxon>Lachnospiraceae</taxon>
        <taxon>Lachnospiraceae incertae sedis</taxon>
        <taxon>Candidatus Pullilachnospira</taxon>
    </lineage>
</organism>
<accession>A0A9D1EBD8</accession>
<dbReference type="AlphaFoldDB" id="A0A9D1EBD8"/>
<dbReference type="EMBL" id="DVHM01000170">
    <property type="protein sequence ID" value="HIR71579.1"/>
    <property type="molecule type" value="Genomic_DNA"/>
</dbReference>
<dbReference type="Pfam" id="PF00528">
    <property type="entry name" value="BPD_transp_1"/>
    <property type="match status" value="1"/>
</dbReference>
<evidence type="ECO:0000313" key="10">
    <source>
        <dbReference type="EMBL" id="HIR71579.1"/>
    </source>
</evidence>
<feature type="transmembrane region" description="Helical" evidence="8">
    <location>
        <begin position="60"/>
        <end position="83"/>
    </location>
</feature>
<keyword evidence="4" id="KW-1003">Cell membrane</keyword>
<dbReference type="PANTHER" id="PTHR42929:SF1">
    <property type="entry name" value="INNER MEMBRANE ABC TRANSPORTER PERMEASE PROTEIN YDCU-RELATED"/>
    <property type="match status" value="1"/>
</dbReference>
<evidence type="ECO:0000256" key="7">
    <source>
        <dbReference type="ARBA" id="ARBA00023136"/>
    </source>
</evidence>
<feature type="transmembrane region" description="Helical" evidence="8">
    <location>
        <begin position="126"/>
        <end position="154"/>
    </location>
</feature>
<dbReference type="PANTHER" id="PTHR42929">
    <property type="entry name" value="INNER MEMBRANE ABC TRANSPORTER PERMEASE PROTEIN YDCU-RELATED-RELATED"/>
    <property type="match status" value="1"/>
</dbReference>
<name>A0A9D1EBD8_9FIRM</name>
<keyword evidence="5 8" id="KW-0812">Transmembrane</keyword>
<evidence type="ECO:0000256" key="1">
    <source>
        <dbReference type="ARBA" id="ARBA00004651"/>
    </source>
</evidence>
<feature type="transmembrane region" description="Helical" evidence="8">
    <location>
        <begin position="175"/>
        <end position="197"/>
    </location>
</feature>
<dbReference type="Gene3D" id="1.10.3720.10">
    <property type="entry name" value="MetI-like"/>
    <property type="match status" value="1"/>
</dbReference>
<evidence type="ECO:0000256" key="5">
    <source>
        <dbReference type="ARBA" id="ARBA00022692"/>
    </source>
</evidence>
<dbReference type="GO" id="GO:0005886">
    <property type="term" value="C:plasma membrane"/>
    <property type="evidence" value="ECO:0007669"/>
    <property type="project" value="UniProtKB-SubCell"/>
</dbReference>
<dbReference type="CDD" id="cd06261">
    <property type="entry name" value="TM_PBP2"/>
    <property type="match status" value="1"/>
</dbReference>
<evidence type="ECO:0000313" key="11">
    <source>
        <dbReference type="Proteomes" id="UP000823912"/>
    </source>
</evidence>
<sequence length="266" mass="29468">MRKRVSAGSVLGIPYLLFQILFIVVPLLVIVYYAFTDGQGQFSAENFLHFFTNGKAVGTLVYSFAIAAVSTAVCLLIAYPTALALARGGYRRGRVLLMLFVMPMWINFALRLTALKEILTVLEGNLAYYPFLNTIIGMTYDFLPFMILPIYNTIVKIDTSYVEAAMDLGAKRGAVLFRVLLPLSMPGIISGVTMVFLPSMTNYVVLDMLYNSTYIMGSLIGSYFSAYDWNNGSVISLILLVVIFIFSLASGELTEEKNQRGGVYYG</sequence>
<evidence type="ECO:0000259" key="9">
    <source>
        <dbReference type="PROSITE" id="PS50928"/>
    </source>
</evidence>
<proteinExistence type="inferred from homology"/>
<feature type="transmembrane region" description="Helical" evidence="8">
    <location>
        <begin position="12"/>
        <end position="35"/>
    </location>
</feature>
<reference evidence="10" key="1">
    <citation type="submission" date="2020-10" db="EMBL/GenBank/DDBJ databases">
        <authorList>
            <person name="Gilroy R."/>
        </authorList>
    </citation>
    <scope>NUCLEOTIDE SEQUENCE</scope>
    <source>
        <strain evidence="10">ChiSjej5B23-6657</strain>
    </source>
</reference>
<dbReference type="GO" id="GO:0055085">
    <property type="term" value="P:transmembrane transport"/>
    <property type="evidence" value="ECO:0007669"/>
    <property type="project" value="InterPro"/>
</dbReference>
<keyword evidence="7 8" id="KW-0472">Membrane</keyword>
<dbReference type="InterPro" id="IPR000515">
    <property type="entry name" value="MetI-like"/>
</dbReference>
<gene>
    <name evidence="10" type="ORF">IAA55_09900</name>
</gene>
<evidence type="ECO:0000256" key="6">
    <source>
        <dbReference type="ARBA" id="ARBA00022989"/>
    </source>
</evidence>
<evidence type="ECO:0000256" key="2">
    <source>
        <dbReference type="ARBA" id="ARBA00007069"/>
    </source>
</evidence>
<feature type="domain" description="ABC transmembrane type-1" evidence="9">
    <location>
        <begin position="60"/>
        <end position="250"/>
    </location>
</feature>
<keyword evidence="3 8" id="KW-0813">Transport</keyword>
<comment type="similarity">
    <text evidence="2">Belongs to the binding-protein-dependent transport system permease family. CysTW subfamily.</text>
</comment>
<keyword evidence="6 8" id="KW-1133">Transmembrane helix</keyword>
<comment type="subcellular location">
    <subcellularLocation>
        <location evidence="1 8">Cell membrane</location>
        <topology evidence="1 8">Multi-pass membrane protein</topology>
    </subcellularLocation>
</comment>
<feature type="transmembrane region" description="Helical" evidence="8">
    <location>
        <begin position="234"/>
        <end position="251"/>
    </location>
</feature>
<comment type="caution">
    <text evidence="10">The sequence shown here is derived from an EMBL/GenBank/DDBJ whole genome shotgun (WGS) entry which is preliminary data.</text>
</comment>
<dbReference type="InterPro" id="IPR035906">
    <property type="entry name" value="MetI-like_sf"/>
</dbReference>
<feature type="transmembrane region" description="Helical" evidence="8">
    <location>
        <begin position="209"/>
        <end position="227"/>
    </location>
</feature>
<dbReference type="PROSITE" id="PS50928">
    <property type="entry name" value="ABC_TM1"/>
    <property type="match status" value="1"/>
</dbReference>
<dbReference type="SUPFAM" id="SSF161098">
    <property type="entry name" value="MetI-like"/>
    <property type="match status" value="1"/>
</dbReference>
<evidence type="ECO:0000256" key="3">
    <source>
        <dbReference type="ARBA" id="ARBA00022448"/>
    </source>
</evidence>
<reference evidence="10" key="2">
    <citation type="journal article" date="2021" name="PeerJ">
        <title>Extensive microbial diversity within the chicken gut microbiome revealed by metagenomics and culture.</title>
        <authorList>
            <person name="Gilroy R."/>
            <person name="Ravi A."/>
            <person name="Getino M."/>
            <person name="Pursley I."/>
            <person name="Horton D.L."/>
            <person name="Alikhan N.F."/>
            <person name="Baker D."/>
            <person name="Gharbi K."/>
            <person name="Hall N."/>
            <person name="Watson M."/>
            <person name="Adriaenssens E.M."/>
            <person name="Foster-Nyarko E."/>
            <person name="Jarju S."/>
            <person name="Secka A."/>
            <person name="Antonio M."/>
            <person name="Oren A."/>
            <person name="Chaudhuri R.R."/>
            <person name="La Ragione R."/>
            <person name="Hildebrand F."/>
            <person name="Pallen M.J."/>
        </authorList>
    </citation>
    <scope>NUCLEOTIDE SEQUENCE</scope>
    <source>
        <strain evidence="10">ChiSjej5B23-6657</strain>
    </source>
</reference>
<evidence type="ECO:0000256" key="4">
    <source>
        <dbReference type="ARBA" id="ARBA00022475"/>
    </source>
</evidence>
<evidence type="ECO:0000256" key="8">
    <source>
        <dbReference type="RuleBase" id="RU363032"/>
    </source>
</evidence>
<feature type="transmembrane region" description="Helical" evidence="8">
    <location>
        <begin position="95"/>
        <end position="114"/>
    </location>
</feature>
<protein>
    <submittedName>
        <fullName evidence="10">ABC transporter permease</fullName>
    </submittedName>
</protein>
<dbReference type="Proteomes" id="UP000823912">
    <property type="component" value="Unassembled WGS sequence"/>
</dbReference>